<dbReference type="Proteomes" id="UP000828390">
    <property type="component" value="Unassembled WGS sequence"/>
</dbReference>
<evidence type="ECO:0000256" key="1">
    <source>
        <dbReference type="SAM" id="MobiDB-lite"/>
    </source>
</evidence>
<reference evidence="2" key="1">
    <citation type="journal article" date="2019" name="bioRxiv">
        <title>The Genome of the Zebra Mussel, Dreissena polymorpha: A Resource for Invasive Species Research.</title>
        <authorList>
            <person name="McCartney M.A."/>
            <person name="Auch B."/>
            <person name="Kono T."/>
            <person name="Mallez S."/>
            <person name="Zhang Y."/>
            <person name="Obille A."/>
            <person name="Becker A."/>
            <person name="Abrahante J.E."/>
            <person name="Garbe J."/>
            <person name="Badalamenti J.P."/>
            <person name="Herman A."/>
            <person name="Mangelson H."/>
            <person name="Liachko I."/>
            <person name="Sullivan S."/>
            <person name="Sone E.D."/>
            <person name="Koren S."/>
            <person name="Silverstein K.A.T."/>
            <person name="Beckman K.B."/>
            <person name="Gohl D.M."/>
        </authorList>
    </citation>
    <scope>NUCLEOTIDE SEQUENCE</scope>
    <source>
        <strain evidence="2">Duluth1</strain>
        <tissue evidence="2">Whole animal</tissue>
    </source>
</reference>
<protein>
    <submittedName>
        <fullName evidence="2">Uncharacterized protein</fullName>
    </submittedName>
</protein>
<dbReference type="AlphaFoldDB" id="A0A9D4RL07"/>
<reference evidence="2" key="2">
    <citation type="submission" date="2020-11" db="EMBL/GenBank/DDBJ databases">
        <authorList>
            <person name="McCartney M.A."/>
            <person name="Auch B."/>
            <person name="Kono T."/>
            <person name="Mallez S."/>
            <person name="Becker A."/>
            <person name="Gohl D.M."/>
            <person name="Silverstein K.A.T."/>
            <person name="Koren S."/>
            <person name="Bechman K.B."/>
            <person name="Herman A."/>
            <person name="Abrahante J.E."/>
            <person name="Garbe J."/>
        </authorList>
    </citation>
    <scope>NUCLEOTIDE SEQUENCE</scope>
    <source>
        <strain evidence="2">Duluth1</strain>
        <tissue evidence="2">Whole animal</tissue>
    </source>
</reference>
<proteinExistence type="predicted"/>
<accession>A0A9D4RL07</accession>
<gene>
    <name evidence="2" type="ORF">DPMN_033286</name>
</gene>
<evidence type="ECO:0000313" key="2">
    <source>
        <dbReference type="EMBL" id="KAH3870105.1"/>
    </source>
</evidence>
<dbReference type="EMBL" id="JAIWYP010000002">
    <property type="protein sequence ID" value="KAH3870105.1"/>
    <property type="molecule type" value="Genomic_DNA"/>
</dbReference>
<sequence>MAVGETLKFTAGATHEVNIISESQVGVGSSTAGDKGGVAMESPALSSQGKV</sequence>
<keyword evidence="3" id="KW-1185">Reference proteome</keyword>
<name>A0A9D4RL07_DREPO</name>
<organism evidence="2 3">
    <name type="scientific">Dreissena polymorpha</name>
    <name type="common">Zebra mussel</name>
    <name type="synonym">Mytilus polymorpha</name>
    <dbReference type="NCBI Taxonomy" id="45954"/>
    <lineage>
        <taxon>Eukaryota</taxon>
        <taxon>Metazoa</taxon>
        <taxon>Spiralia</taxon>
        <taxon>Lophotrochozoa</taxon>
        <taxon>Mollusca</taxon>
        <taxon>Bivalvia</taxon>
        <taxon>Autobranchia</taxon>
        <taxon>Heteroconchia</taxon>
        <taxon>Euheterodonta</taxon>
        <taxon>Imparidentia</taxon>
        <taxon>Neoheterodontei</taxon>
        <taxon>Myida</taxon>
        <taxon>Dreissenoidea</taxon>
        <taxon>Dreissenidae</taxon>
        <taxon>Dreissena</taxon>
    </lineage>
</organism>
<comment type="caution">
    <text evidence="2">The sequence shown here is derived from an EMBL/GenBank/DDBJ whole genome shotgun (WGS) entry which is preliminary data.</text>
</comment>
<feature type="region of interest" description="Disordered" evidence="1">
    <location>
        <begin position="26"/>
        <end position="51"/>
    </location>
</feature>
<evidence type="ECO:0000313" key="3">
    <source>
        <dbReference type="Proteomes" id="UP000828390"/>
    </source>
</evidence>